<dbReference type="InterPro" id="IPR036322">
    <property type="entry name" value="WD40_repeat_dom_sf"/>
</dbReference>
<keyword evidence="5" id="KW-0175">Coiled coil</keyword>
<dbReference type="SUPFAM" id="SSF58038">
    <property type="entry name" value="SNARE fusion complex"/>
    <property type="match status" value="1"/>
</dbReference>
<feature type="compositionally biased region" description="Basic and acidic residues" evidence="6">
    <location>
        <begin position="1008"/>
        <end position="1025"/>
    </location>
</feature>
<keyword evidence="3" id="KW-0268">Exocytosis</keyword>
<feature type="region of interest" description="Disordered" evidence="6">
    <location>
        <begin position="1006"/>
        <end position="1025"/>
    </location>
</feature>
<dbReference type="PANTHER" id="PTHR10241:SF38">
    <property type="entry name" value="TRANSDUCIN FAMILY PROTEIN _ WD-40 REPEAT FAMILY PROTEIN"/>
    <property type="match status" value="1"/>
</dbReference>
<evidence type="ECO:0000256" key="5">
    <source>
        <dbReference type="PROSITE-ProRule" id="PRU00290"/>
    </source>
</evidence>
<dbReference type="EMBL" id="CP126660">
    <property type="protein sequence ID" value="WKA00636.1"/>
    <property type="molecule type" value="Genomic_DNA"/>
</dbReference>
<feature type="compositionally biased region" description="Basic and acidic residues" evidence="6">
    <location>
        <begin position="750"/>
        <end position="762"/>
    </location>
</feature>
<evidence type="ECO:0000256" key="4">
    <source>
        <dbReference type="ARBA" id="ARBA00022490"/>
    </source>
</evidence>
<keyword evidence="4" id="KW-0963">Cytoplasm</keyword>
<organism evidence="8 9">
    <name type="scientific">Vitis vinifera</name>
    <name type="common">Grape</name>
    <dbReference type="NCBI Taxonomy" id="29760"/>
    <lineage>
        <taxon>Eukaryota</taxon>
        <taxon>Viridiplantae</taxon>
        <taxon>Streptophyta</taxon>
        <taxon>Embryophyta</taxon>
        <taxon>Tracheophyta</taxon>
        <taxon>Spermatophyta</taxon>
        <taxon>Magnoliopsida</taxon>
        <taxon>eudicotyledons</taxon>
        <taxon>Gunneridae</taxon>
        <taxon>Pentapetalae</taxon>
        <taxon>rosids</taxon>
        <taxon>Vitales</taxon>
        <taxon>Vitaceae</taxon>
        <taxon>Viteae</taxon>
        <taxon>Vitis</taxon>
    </lineage>
</organism>
<feature type="region of interest" description="Disordered" evidence="6">
    <location>
        <begin position="738"/>
        <end position="762"/>
    </location>
</feature>
<dbReference type="Gene3D" id="1.20.5.110">
    <property type="match status" value="1"/>
</dbReference>
<name>A0ABY9CZQ3_VITVI</name>
<keyword evidence="9" id="KW-1185">Reference proteome</keyword>
<sequence length="1108" mass="121314">MLAKLFQKSILSPRHHDAERRSVTSADLDPRVVLHYGIPSTASILAVDPIQGLLAVGTLDGRIKVIGGDNIECLLISPKQLPFKNLEFLRNQGFLVSVSNENEVQVWDLECRHLASNLQWESNITAFSVIYGTQYMYVGDEHGSLFVLKYDHQEGKLLHQPYHIPANAVAEVAGISVPIHHSIVGVLPQPCSHGNRMLIAYENGLLIVWDAFQDSVVCVRGYKDLQVKNKTVVNSPNDMRHELSNDTSENIPMEKDISSLCWASANGSILAVGYVDGDIILWNLSTDIFTKDQPGNLPDNAVKLQLSSGSRRLPVIMLYWSEDRSHDDCGGHLFIYGGEAIGSDEVLTILSLDWSSGIENLKCVGRLDLTLNGSFADMILLPKSGVPGSSGSTSLFVLTNPGQLHVYDDTCLSALMSEHEKRSHVPAVQYPVVMPTVEPYMTVGKLSLVHGDGKLARAFSETASALKLRVGQTLAMGSRKWPLTGGLPCKLSFAADNGLERMYIAGYQDGSVRIWDATYPALSLVFAFKSEVKGIEVAGVGASVSALDFCSLNLSLAIGNECGLIHLYQLLGSSDDTNLHFVTETEHEVHNLHQENEPQCTALFSLLNSPVRHLQFSISGARLVVGFECGRVTVLDTNSLSVLFHTSCIAGSSSPLISLAVKTFSDSPYLINSPKDSELKSSNDTGNGIILFLTKDAHIVVIDGTTGSMISSQLTHPEESTAISMYIFEGSTSISKVSGEKNTLNSPRNSEAKSEPAKPLEVEPHSPIRARYSEQSLMGLLVLLCCEDALYLYSLKSVIQGDNVSIQKVNLVKPCRWTTTFKKDEKESGLVLLYQSGDIEIRSLPELEVVGEYSLMSIIRWNFKANMDKAISSSDRGQIILVNGCEIAFISLLASENEFRIPECLPCLHNKVLAEDADAAVGFSPNQKKKQDTTSGILGGIIKGFSGGKMEHNVDLTEAQKTDLSHLDSIFSRVLFSDPSTFTADSQGVVELSIDDIEIDGPLVVESSSRKSAGDKRDKETEREKLFEGSNTDVKPKMRTPAEIIAKYRSAGDASTAAAHARDRLVERQEKLERISQRSEELRSGAENFASMASELAKKMENRKWWNK</sequence>
<dbReference type="PANTHER" id="PTHR10241">
    <property type="entry name" value="LETHAL 2 GIANT LARVAE PROTEIN"/>
    <property type="match status" value="1"/>
</dbReference>
<feature type="domain" description="V-SNARE coiled-coil homology" evidence="7">
    <location>
        <begin position="1043"/>
        <end position="1107"/>
    </location>
</feature>
<dbReference type="SMART" id="SM00320">
    <property type="entry name" value="WD40"/>
    <property type="match status" value="6"/>
</dbReference>
<feature type="compositionally biased region" description="Polar residues" evidence="6">
    <location>
        <begin position="738"/>
        <end position="749"/>
    </location>
</feature>
<dbReference type="CDD" id="cd15873">
    <property type="entry name" value="R-SNARE_STXBP5_6"/>
    <property type="match status" value="1"/>
</dbReference>
<reference evidence="8 9" key="1">
    <citation type="journal article" date="2023" name="Hortic Res">
        <title>The complete reference genome for grapevine (Vitis vinifera L.) genetics and breeding.</title>
        <authorList>
            <person name="Shi X."/>
            <person name="Cao S."/>
            <person name="Wang X."/>
            <person name="Huang S."/>
            <person name="Wang Y."/>
            <person name="Liu Z."/>
            <person name="Liu W."/>
            <person name="Leng X."/>
            <person name="Peng Y."/>
            <person name="Wang N."/>
            <person name="Wang Y."/>
            <person name="Ma Z."/>
            <person name="Xu X."/>
            <person name="Zhang F."/>
            <person name="Xue H."/>
            <person name="Zhong H."/>
            <person name="Wang Y."/>
            <person name="Zhang K."/>
            <person name="Velt A."/>
            <person name="Avia K."/>
            <person name="Holtgrawe D."/>
            <person name="Grimplet J."/>
            <person name="Matus J.T."/>
            <person name="Ware D."/>
            <person name="Wu X."/>
            <person name="Wang H."/>
            <person name="Liu C."/>
            <person name="Fang Y."/>
            <person name="Rustenholz C."/>
            <person name="Cheng Z."/>
            <person name="Xiao H."/>
            <person name="Zhou Y."/>
        </authorList>
    </citation>
    <scope>NUCLEOTIDE SEQUENCE [LARGE SCALE GENOMIC DNA]</scope>
    <source>
        <strain evidence="9">cv. Pinot noir / PN40024</strain>
        <tissue evidence="8">Leaf</tissue>
    </source>
</reference>
<evidence type="ECO:0000256" key="6">
    <source>
        <dbReference type="SAM" id="MobiDB-lite"/>
    </source>
</evidence>
<accession>A0ABY9CZQ3</accession>
<dbReference type="Proteomes" id="UP001227230">
    <property type="component" value="Chromosome 13"/>
</dbReference>
<protein>
    <recommendedName>
        <fullName evidence="7">V-SNARE coiled-coil homology domain-containing protein</fullName>
    </recommendedName>
</protein>
<dbReference type="Gene3D" id="2.130.10.10">
    <property type="entry name" value="YVTN repeat-like/Quinoprotein amine dehydrogenase"/>
    <property type="match status" value="3"/>
</dbReference>
<comment type="subcellular location">
    <subcellularLocation>
        <location evidence="1">Cytoplasm</location>
    </subcellularLocation>
</comment>
<dbReference type="InterPro" id="IPR001680">
    <property type="entry name" value="WD40_rpt"/>
</dbReference>
<evidence type="ECO:0000259" key="7">
    <source>
        <dbReference type="PROSITE" id="PS50892"/>
    </source>
</evidence>
<evidence type="ECO:0000256" key="3">
    <source>
        <dbReference type="ARBA" id="ARBA00022483"/>
    </source>
</evidence>
<dbReference type="PROSITE" id="PS50892">
    <property type="entry name" value="V_SNARE"/>
    <property type="match status" value="1"/>
</dbReference>
<evidence type="ECO:0000256" key="1">
    <source>
        <dbReference type="ARBA" id="ARBA00004496"/>
    </source>
</evidence>
<proteinExistence type="inferred from homology"/>
<dbReference type="SUPFAM" id="SSF50978">
    <property type="entry name" value="WD40 repeat-like"/>
    <property type="match status" value="2"/>
</dbReference>
<evidence type="ECO:0000313" key="9">
    <source>
        <dbReference type="Proteomes" id="UP001227230"/>
    </source>
</evidence>
<dbReference type="InterPro" id="IPR015943">
    <property type="entry name" value="WD40/YVTN_repeat-like_dom_sf"/>
</dbReference>
<evidence type="ECO:0000313" key="8">
    <source>
        <dbReference type="EMBL" id="WKA00636.1"/>
    </source>
</evidence>
<gene>
    <name evidence="8" type="ORF">VitviT2T_018974</name>
</gene>
<comment type="similarity">
    <text evidence="2">Belongs to the WD repeat L(2)GL family.</text>
</comment>
<dbReference type="InterPro" id="IPR042855">
    <property type="entry name" value="V_SNARE_CC"/>
</dbReference>
<evidence type="ECO:0000256" key="2">
    <source>
        <dbReference type="ARBA" id="ARBA00008070"/>
    </source>
</evidence>